<keyword evidence="1" id="KW-0496">Mitochondrion</keyword>
<evidence type="ECO:0000313" key="1">
    <source>
        <dbReference type="EMBL" id="KUM51016.1"/>
    </source>
</evidence>
<name>A0A101M4N4_PICGL</name>
<proteinExistence type="predicted"/>
<sequence>MSLCIYTLLYVITYNKVTREMREDTTLSKSTYILAQLLNEVVR</sequence>
<organism evidence="1">
    <name type="scientific">Picea glauca</name>
    <name type="common">White spruce</name>
    <name type="synonym">Pinus glauca</name>
    <dbReference type="NCBI Taxonomy" id="3330"/>
    <lineage>
        <taxon>Eukaryota</taxon>
        <taxon>Viridiplantae</taxon>
        <taxon>Streptophyta</taxon>
        <taxon>Embryophyta</taxon>
        <taxon>Tracheophyta</taxon>
        <taxon>Spermatophyta</taxon>
        <taxon>Pinopsida</taxon>
        <taxon>Pinidae</taxon>
        <taxon>Conifers I</taxon>
        <taxon>Pinales</taxon>
        <taxon>Pinaceae</taxon>
        <taxon>Picea</taxon>
    </lineage>
</organism>
<protein>
    <submittedName>
        <fullName evidence="1">Uncharacterized protein</fullName>
    </submittedName>
</protein>
<comment type="caution">
    <text evidence="1">The sequence shown here is derived from an EMBL/GenBank/DDBJ whole genome shotgun (WGS) entry which is preliminary data.</text>
</comment>
<dbReference type="AlphaFoldDB" id="A0A101M4N4"/>
<geneLocation type="mitochondrion" evidence="1"/>
<reference evidence="1" key="1">
    <citation type="journal article" date="2015" name="Genome Biol. Evol.">
        <title>Organellar Genomes of White Spruce (Picea glauca): Assembly and Annotation.</title>
        <authorList>
            <person name="Jackman S.D."/>
            <person name="Warren R.L."/>
            <person name="Gibb E.A."/>
            <person name="Vandervalk B.P."/>
            <person name="Mohamadi H."/>
            <person name="Chu J."/>
            <person name="Raymond A."/>
            <person name="Pleasance S."/>
            <person name="Coope R."/>
            <person name="Wildung M.R."/>
            <person name="Ritland C.E."/>
            <person name="Bousquet J."/>
            <person name="Jones S.J."/>
            <person name="Bohlmann J."/>
            <person name="Birol I."/>
        </authorList>
    </citation>
    <scope>NUCLEOTIDE SEQUENCE [LARGE SCALE GENOMIC DNA]</scope>
    <source>
        <tissue evidence="1">Flushing bud</tissue>
    </source>
</reference>
<accession>A0A101M4N4</accession>
<dbReference type="EMBL" id="LKAM01000001">
    <property type="protein sequence ID" value="KUM51016.1"/>
    <property type="molecule type" value="Genomic_DNA"/>
</dbReference>
<gene>
    <name evidence="1" type="ORF">ABT39_MTgene862</name>
</gene>